<dbReference type="Pfam" id="PF11213">
    <property type="entry name" value="DUF3006"/>
    <property type="match status" value="1"/>
</dbReference>
<dbReference type="AlphaFoldDB" id="A1HST7"/>
<organism evidence="1 2">
    <name type="scientific">Thermosinus carboxydivorans Nor1</name>
    <dbReference type="NCBI Taxonomy" id="401526"/>
    <lineage>
        <taxon>Bacteria</taxon>
        <taxon>Bacillati</taxon>
        <taxon>Bacillota</taxon>
        <taxon>Negativicutes</taxon>
        <taxon>Selenomonadales</taxon>
        <taxon>Sporomusaceae</taxon>
        <taxon>Thermosinus</taxon>
    </lineage>
</organism>
<evidence type="ECO:0000313" key="2">
    <source>
        <dbReference type="Proteomes" id="UP000005139"/>
    </source>
</evidence>
<name>A1HST7_9FIRM</name>
<accession>A1HST7</accession>
<dbReference type="Gene3D" id="6.20.120.50">
    <property type="match status" value="1"/>
</dbReference>
<protein>
    <recommendedName>
        <fullName evidence="3">DUF3006 domain-containing protein</fullName>
    </recommendedName>
</protein>
<sequence>MEKVIPLARRKDNMQLRAVIDRFEDEKAVLLVGDEEEQVLWPRCLLPAGAREGDILTMALAVDGDATRAAREEAETILRRLLGQE</sequence>
<evidence type="ECO:0008006" key="3">
    <source>
        <dbReference type="Google" id="ProtNLM"/>
    </source>
</evidence>
<dbReference type="eggNOG" id="ENOG5033E7E">
    <property type="taxonomic scope" value="Bacteria"/>
</dbReference>
<dbReference type="InterPro" id="IPR021377">
    <property type="entry name" value="DUF3006"/>
</dbReference>
<dbReference type="Proteomes" id="UP000005139">
    <property type="component" value="Unassembled WGS sequence"/>
</dbReference>
<keyword evidence="2" id="KW-1185">Reference proteome</keyword>
<comment type="caution">
    <text evidence="1">The sequence shown here is derived from an EMBL/GenBank/DDBJ whole genome shotgun (WGS) entry which is preliminary data.</text>
</comment>
<gene>
    <name evidence="1" type="ORF">TcarDRAFT_0372</name>
</gene>
<evidence type="ECO:0000313" key="1">
    <source>
        <dbReference type="EMBL" id="EAX46881.1"/>
    </source>
</evidence>
<proteinExistence type="predicted"/>
<reference evidence="1 2" key="1">
    <citation type="submission" date="2007-01" db="EMBL/GenBank/DDBJ databases">
        <title>Annotation of the draft genome assembly of Thermosinus carboxydivorans Nor1.</title>
        <authorList>
            <consortium name="US DOE Joint Genome Institute (JGI-ORNL)"/>
            <person name="Larimer F."/>
            <person name="Land M."/>
            <person name="Hauser L."/>
        </authorList>
    </citation>
    <scope>NUCLEOTIDE SEQUENCE [LARGE SCALE GENOMIC DNA]</scope>
    <source>
        <strain evidence="1 2">Nor1</strain>
    </source>
</reference>
<dbReference type="EMBL" id="AAWL01000019">
    <property type="protein sequence ID" value="EAX46881.1"/>
    <property type="molecule type" value="Genomic_DNA"/>
</dbReference>
<reference evidence="1 2" key="2">
    <citation type="submission" date="2007-01" db="EMBL/GenBank/DDBJ databases">
        <title>Sequencing of the draft genome and assembly of Thermosinus carboxydivorans Nor1.</title>
        <authorList>
            <consortium name="US DOE Joint Genome Institute (JGI-PGF)"/>
            <person name="Copeland A."/>
            <person name="Lucas S."/>
            <person name="Lapidus A."/>
            <person name="Barry K."/>
            <person name="Glavina del Rio T."/>
            <person name="Dalin E."/>
            <person name="Tice H."/>
            <person name="Bruce D."/>
            <person name="Pitluck S."/>
            <person name="Richardson P."/>
        </authorList>
    </citation>
    <scope>NUCLEOTIDE SEQUENCE [LARGE SCALE GENOMIC DNA]</scope>
    <source>
        <strain evidence="1 2">Nor1</strain>
    </source>
</reference>